<keyword evidence="3" id="KW-0479">Metal-binding</keyword>
<evidence type="ECO:0000313" key="7">
    <source>
        <dbReference type="Proteomes" id="UP000572817"/>
    </source>
</evidence>
<sequence length="485" mass="54329">MGFGTLLNILLIIPGLTFCYLARNGNVDQGVLIVSAGLFIFTLVARFCVFNKEYLWEHPLLGIALLFGIFICGDILYRTEFRVEDLLLGGAATPPDEVTADLERCKAILSFKRGYIIDDGQPTSRLRARALLNKRLELAFGIDNAFTTTEKKYHNEFLSESQRGLNIGNGDWSRLSQWARPFARARIAREKETCNIVTVIQMMTLNMALQIFLKRDDSSLLDDDLAQLASAINRLWINSKSPDTIQPWAEQDQLHRILRNLTPESHHDPCSPWENPMNLILPSYETLWRVVLRCFLELNFRPRHAAHAPRWRAAVRFFMENVGGWHMDNRTVNGISATDVAKEALRLYPPTRRVYRTTHSGRSVAADIETLHRDPAVWPGDGEARATNFCPERWMEDGVNQDAFLAFGAGPFACPARGGFGPKAVALLVGALTEAVEVKDERGRGWVVDGRFADVMAAEEPLGSGREAFDGLRLRRGGGGSEKSA</sequence>
<dbReference type="PANTHER" id="PTHR24305">
    <property type="entry name" value="CYTOCHROME P450"/>
    <property type="match status" value="1"/>
</dbReference>
<dbReference type="InterPro" id="IPR036396">
    <property type="entry name" value="Cyt_P450_sf"/>
</dbReference>
<keyword evidence="4" id="KW-0408">Iron</keyword>
<dbReference type="GO" id="GO:0016705">
    <property type="term" value="F:oxidoreductase activity, acting on paired donors, with incorporation or reduction of molecular oxygen"/>
    <property type="evidence" value="ECO:0007669"/>
    <property type="project" value="InterPro"/>
</dbReference>
<dbReference type="PANTHER" id="PTHR24305:SF232">
    <property type="entry name" value="P450, PUTATIVE (EUROFUNG)-RELATED"/>
    <property type="match status" value="1"/>
</dbReference>
<reference evidence="6" key="1">
    <citation type="submission" date="2020-04" db="EMBL/GenBank/DDBJ databases">
        <title>Genome Assembly and Annotation of Botryosphaeria dothidea sdau 11-99, a Latent Pathogen of Apple Fruit Ring Rot in China.</title>
        <authorList>
            <person name="Yu C."/>
            <person name="Diao Y."/>
            <person name="Lu Q."/>
            <person name="Zhao J."/>
            <person name="Cui S."/>
            <person name="Peng C."/>
            <person name="He B."/>
            <person name="Liu H."/>
        </authorList>
    </citation>
    <scope>NUCLEOTIDE SEQUENCE [LARGE SCALE GENOMIC DNA]</scope>
    <source>
        <strain evidence="6">Sdau11-99</strain>
    </source>
</reference>
<dbReference type="InterPro" id="IPR001128">
    <property type="entry name" value="Cyt_P450"/>
</dbReference>
<comment type="cofactor">
    <cofactor evidence="1">
        <name>heme</name>
        <dbReference type="ChEBI" id="CHEBI:30413"/>
    </cofactor>
</comment>
<dbReference type="GO" id="GO:0020037">
    <property type="term" value="F:heme binding"/>
    <property type="evidence" value="ECO:0007669"/>
    <property type="project" value="InterPro"/>
</dbReference>
<feature type="transmembrane region" description="Helical" evidence="5">
    <location>
        <begin position="6"/>
        <end position="23"/>
    </location>
</feature>
<dbReference type="OrthoDB" id="10029320at2759"/>
<evidence type="ECO:0008006" key="8">
    <source>
        <dbReference type="Google" id="ProtNLM"/>
    </source>
</evidence>
<dbReference type="GO" id="GO:0005506">
    <property type="term" value="F:iron ion binding"/>
    <property type="evidence" value="ECO:0007669"/>
    <property type="project" value="InterPro"/>
</dbReference>
<organism evidence="6 7">
    <name type="scientific">Botryosphaeria dothidea</name>
    <dbReference type="NCBI Taxonomy" id="55169"/>
    <lineage>
        <taxon>Eukaryota</taxon>
        <taxon>Fungi</taxon>
        <taxon>Dikarya</taxon>
        <taxon>Ascomycota</taxon>
        <taxon>Pezizomycotina</taxon>
        <taxon>Dothideomycetes</taxon>
        <taxon>Dothideomycetes incertae sedis</taxon>
        <taxon>Botryosphaeriales</taxon>
        <taxon>Botryosphaeriaceae</taxon>
        <taxon>Botryosphaeria</taxon>
    </lineage>
</organism>
<evidence type="ECO:0000313" key="6">
    <source>
        <dbReference type="EMBL" id="KAF4308745.1"/>
    </source>
</evidence>
<dbReference type="Proteomes" id="UP000572817">
    <property type="component" value="Unassembled WGS sequence"/>
</dbReference>
<accession>A0A8H4IWG5</accession>
<dbReference type="InterPro" id="IPR050121">
    <property type="entry name" value="Cytochrome_P450_monoxygenase"/>
</dbReference>
<evidence type="ECO:0000256" key="1">
    <source>
        <dbReference type="ARBA" id="ARBA00001971"/>
    </source>
</evidence>
<evidence type="ECO:0000256" key="5">
    <source>
        <dbReference type="SAM" id="Phobius"/>
    </source>
</evidence>
<dbReference type="Pfam" id="PF00067">
    <property type="entry name" value="p450"/>
    <property type="match status" value="1"/>
</dbReference>
<comment type="caution">
    <text evidence="6">The sequence shown here is derived from an EMBL/GenBank/DDBJ whole genome shotgun (WGS) entry which is preliminary data.</text>
</comment>
<evidence type="ECO:0000256" key="3">
    <source>
        <dbReference type="ARBA" id="ARBA00022723"/>
    </source>
</evidence>
<dbReference type="AlphaFoldDB" id="A0A8H4IWG5"/>
<protein>
    <recommendedName>
        <fullName evidence="8">Cytochrome p450 protein</fullName>
    </recommendedName>
</protein>
<proteinExistence type="inferred from homology"/>
<evidence type="ECO:0000256" key="2">
    <source>
        <dbReference type="ARBA" id="ARBA00010617"/>
    </source>
</evidence>
<keyword evidence="5" id="KW-1133">Transmembrane helix</keyword>
<feature type="transmembrane region" description="Helical" evidence="5">
    <location>
        <begin position="30"/>
        <end position="47"/>
    </location>
</feature>
<feature type="transmembrane region" description="Helical" evidence="5">
    <location>
        <begin position="59"/>
        <end position="77"/>
    </location>
</feature>
<keyword evidence="5" id="KW-0472">Membrane</keyword>
<keyword evidence="5" id="KW-0812">Transmembrane</keyword>
<comment type="similarity">
    <text evidence="2">Belongs to the cytochrome P450 family.</text>
</comment>
<dbReference type="Gene3D" id="1.10.630.10">
    <property type="entry name" value="Cytochrome P450"/>
    <property type="match status" value="1"/>
</dbReference>
<dbReference type="SUPFAM" id="SSF48264">
    <property type="entry name" value="Cytochrome P450"/>
    <property type="match status" value="1"/>
</dbReference>
<name>A0A8H4IWG5_9PEZI</name>
<evidence type="ECO:0000256" key="4">
    <source>
        <dbReference type="ARBA" id="ARBA00023004"/>
    </source>
</evidence>
<keyword evidence="7" id="KW-1185">Reference proteome</keyword>
<dbReference type="EMBL" id="WWBZ02000022">
    <property type="protein sequence ID" value="KAF4308745.1"/>
    <property type="molecule type" value="Genomic_DNA"/>
</dbReference>
<gene>
    <name evidence="6" type="ORF">GTA08_BOTSDO03895</name>
</gene>
<dbReference type="GO" id="GO:0004497">
    <property type="term" value="F:monooxygenase activity"/>
    <property type="evidence" value="ECO:0007669"/>
    <property type="project" value="InterPro"/>
</dbReference>